<dbReference type="NCBIfam" id="TIGR01590">
    <property type="entry name" value="yir-bir-cir_Pla"/>
    <property type="match status" value="1"/>
</dbReference>
<dbReference type="OrthoDB" id="373273at2759"/>
<protein>
    <submittedName>
        <fullName evidence="2">Uncharacterized protein</fullName>
    </submittedName>
</protein>
<keyword evidence="1" id="KW-0812">Transmembrane</keyword>
<dbReference type="Proteomes" id="UP000018538">
    <property type="component" value="Unassembled WGS sequence"/>
</dbReference>
<keyword evidence="1" id="KW-1133">Transmembrane helix</keyword>
<proteinExistence type="predicted"/>
<evidence type="ECO:0000313" key="3">
    <source>
        <dbReference type="Proteomes" id="UP000018538"/>
    </source>
</evidence>
<sequence>MLTSTVCEEFDSLREKFPDELDDPVKYMSTSGTLKQHCPDRECKTYNNIVNGGFLWLLDTFYDGKSVFSYYADGKIDIVVYIMMWLGYKLNHKLNTQFSNINEFYNTHMKNYYGYAKKIDYVDDYNSYNDLINKHNYVFNIPNEHMSKFYDAFKSLCKLYTECDNIESDYNSYLEKTQEFVKKYEQLKDLDINKNESYGKLFSILSNDYDNLKNKLFIIWISETISKTKIKSKNKKYNEENDSLIYNSKSSDYFRNSNNVKLIIYATINLNYTMPIEIFIKYRSRFNNNTYKRCFMHLTFLIYVYYPFNFRLYIVSFYVKVLNSNNINRINILHLKSLKDKI</sequence>
<organism evidence="2 3">
    <name type="scientific">Plasmodium yoelii 17X</name>
    <dbReference type="NCBI Taxonomy" id="1323249"/>
    <lineage>
        <taxon>Eukaryota</taxon>
        <taxon>Sar</taxon>
        <taxon>Alveolata</taxon>
        <taxon>Apicomplexa</taxon>
        <taxon>Aconoidasida</taxon>
        <taxon>Haemosporida</taxon>
        <taxon>Plasmodiidae</taxon>
        <taxon>Plasmodium</taxon>
        <taxon>Plasmodium (Vinckeia)</taxon>
    </lineage>
</organism>
<dbReference type="AlphaFoldDB" id="V7PN54"/>
<name>V7PN54_PLAYE</name>
<keyword evidence="3" id="KW-1185">Reference proteome</keyword>
<evidence type="ECO:0000256" key="1">
    <source>
        <dbReference type="SAM" id="Phobius"/>
    </source>
</evidence>
<feature type="transmembrane region" description="Helical" evidence="1">
    <location>
        <begin position="294"/>
        <end position="314"/>
    </location>
</feature>
<evidence type="ECO:0000313" key="2">
    <source>
        <dbReference type="EMBL" id="ETB60859.1"/>
    </source>
</evidence>
<reference evidence="2 3" key="1">
    <citation type="submission" date="2013-11" db="EMBL/GenBank/DDBJ databases">
        <title>The Genome Sequence of Plasmodium yoelii 17X.</title>
        <authorList>
            <consortium name="The Broad Institute Genomics Platform"/>
            <consortium name="The Broad Institute Genome Sequencing Center for Infectious Disease"/>
            <person name="Neafsey D."/>
            <person name="Adams J."/>
            <person name="Walker B."/>
            <person name="Young S.K."/>
            <person name="Zeng Q."/>
            <person name="Gargeya S."/>
            <person name="Fitzgerald M."/>
            <person name="Haas B."/>
            <person name="Abouelleil A."/>
            <person name="Alvarado L."/>
            <person name="Chapman S.B."/>
            <person name="Gainer-Dewar J."/>
            <person name="Goldberg J."/>
            <person name="Griggs A."/>
            <person name="Gujja S."/>
            <person name="Hansen M."/>
            <person name="Howarth C."/>
            <person name="Imamovic A."/>
            <person name="Ireland A."/>
            <person name="Larimer J."/>
            <person name="McCowan C."/>
            <person name="Murphy C."/>
            <person name="Pearson M."/>
            <person name="Poon T.W."/>
            <person name="Priest M."/>
            <person name="Roberts A."/>
            <person name="Saif S."/>
            <person name="Shea T."/>
            <person name="Sykes S."/>
            <person name="Wortman J."/>
            <person name="Nusbaum C."/>
            <person name="Birren B."/>
        </authorList>
    </citation>
    <scope>NUCLEOTIDE SEQUENCE [LARGE SCALE GENOMIC DNA]</scope>
    <source>
        <strain evidence="2 3">17X</strain>
    </source>
</reference>
<feature type="transmembrane region" description="Helical" evidence="1">
    <location>
        <begin position="262"/>
        <end position="282"/>
    </location>
</feature>
<accession>V7PN54</accession>
<dbReference type="EMBL" id="KI635741">
    <property type="protein sequence ID" value="ETB60859.1"/>
    <property type="molecule type" value="Genomic_DNA"/>
</dbReference>
<dbReference type="InterPro" id="IPR006477">
    <property type="entry name" value="Yir_bir_cir"/>
</dbReference>
<dbReference type="Pfam" id="PF06022">
    <property type="entry name" value="Cir_Bir_Yir"/>
    <property type="match status" value="1"/>
</dbReference>
<keyword evidence="1" id="KW-0472">Membrane</keyword>
<gene>
    <name evidence="2" type="ORF">YYC_02114</name>
</gene>